<feature type="domain" description="Sulfatase N-terminal" evidence="8">
    <location>
        <begin position="22"/>
        <end position="350"/>
    </location>
</feature>
<dbReference type="GO" id="GO:0008449">
    <property type="term" value="F:N-acetylglucosamine-6-sulfatase activity"/>
    <property type="evidence" value="ECO:0007669"/>
    <property type="project" value="TreeGrafter"/>
</dbReference>
<dbReference type="PANTHER" id="PTHR43108">
    <property type="entry name" value="N-ACETYLGLUCOSAMINE-6-SULFATASE FAMILY MEMBER"/>
    <property type="match status" value="1"/>
</dbReference>
<dbReference type="PIRSF" id="PIRSF000972">
    <property type="entry name" value="Arylsulf_plant"/>
    <property type="match status" value="1"/>
</dbReference>
<evidence type="ECO:0000256" key="3">
    <source>
        <dbReference type="ARBA" id="ARBA00022801"/>
    </source>
</evidence>
<dbReference type="Pfam" id="PF00884">
    <property type="entry name" value="Sulfatase"/>
    <property type="match status" value="1"/>
</dbReference>
<organism evidence="9 10">
    <name type="scientific">Aspergillus versicolor CBS 583.65</name>
    <dbReference type="NCBI Taxonomy" id="1036611"/>
    <lineage>
        <taxon>Eukaryota</taxon>
        <taxon>Fungi</taxon>
        <taxon>Dikarya</taxon>
        <taxon>Ascomycota</taxon>
        <taxon>Pezizomycotina</taxon>
        <taxon>Eurotiomycetes</taxon>
        <taxon>Eurotiomycetidae</taxon>
        <taxon>Eurotiales</taxon>
        <taxon>Aspergillaceae</taxon>
        <taxon>Aspergillus</taxon>
        <taxon>Aspergillus subgen. Nidulantes</taxon>
    </lineage>
</organism>
<dbReference type="EMBL" id="KV878126">
    <property type="protein sequence ID" value="OJI98029.1"/>
    <property type="molecule type" value="Genomic_DNA"/>
</dbReference>
<dbReference type="InterPro" id="IPR024607">
    <property type="entry name" value="Sulfatase_CS"/>
</dbReference>
<evidence type="ECO:0000313" key="10">
    <source>
        <dbReference type="Proteomes" id="UP000184073"/>
    </source>
</evidence>
<gene>
    <name evidence="9" type="ORF">ASPVEDRAFT_147309</name>
</gene>
<feature type="region of interest" description="Disordered" evidence="6">
    <location>
        <begin position="348"/>
        <end position="369"/>
    </location>
</feature>
<dbReference type="RefSeq" id="XP_040663792.1">
    <property type="nucleotide sequence ID" value="XM_040808115.1"/>
</dbReference>
<dbReference type="STRING" id="1036611.A0A1L9P927"/>
<evidence type="ECO:0000256" key="1">
    <source>
        <dbReference type="ARBA" id="ARBA00008779"/>
    </source>
</evidence>
<dbReference type="PROSITE" id="PS00523">
    <property type="entry name" value="SULFATASE_1"/>
    <property type="match status" value="1"/>
</dbReference>
<reference evidence="10" key="1">
    <citation type="journal article" date="2017" name="Genome Biol.">
        <title>Comparative genomics reveals high biological diversity and specific adaptations in the industrially and medically important fungal genus Aspergillus.</title>
        <authorList>
            <person name="de Vries R.P."/>
            <person name="Riley R."/>
            <person name="Wiebenga A."/>
            <person name="Aguilar-Osorio G."/>
            <person name="Amillis S."/>
            <person name="Uchima C.A."/>
            <person name="Anderluh G."/>
            <person name="Asadollahi M."/>
            <person name="Askin M."/>
            <person name="Barry K."/>
            <person name="Battaglia E."/>
            <person name="Bayram O."/>
            <person name="Benocci T."/>
            <person name="Braus-Stromeyer S.A."/>
            <person name="Caldana C."/>
            <person name="Canovas D."/>
            <person name="Cerqueira G.C."/>
            <person name="Chen F."/>
            <person name="Chen W."/>
            <person name="Choi C."/>
            <person name="Clum A."/>
            <person name="Dos Santos R.A."/>
            <person name="Damasio A.R."/>
            <person name="Diallinas G."/>
            <person name="Emri T."/>
            <person name="Fekete E."/>
            <person name="Flipphi M."/>
            <person name="Freyberg S."/>
            <person name="Gallo A."/>
            <person name="Gournas C."/>
            <person name="Habgood R."/>
            <person name="Hainaut M."/>
            <person name="Harispe M.L."/>
            <person name="Henrissat B."/>
            <person name="Hilden K.S."/>
            <person name="Hope R."/>
            <person name="Hossain A."/>
            <person name="Karabika E."/>
            <person name="Karaffa L."/>
            <person name="Karanyi Z."/>
            <person name="Krasevec N."/>
            <person name="Kuo A."/>
            <person name="Kusch H."/>
            <person name="LaButti K."/>
            <person name="Lagendijk E.L."/>
            <person name="Lapidus A."/>
            <person name="Levasseur A."/>
            <person name="Lindquist E."/>
            <person name="Lipzen A."/>
            <person name="Logrieco A.F."/>
            <person name="MacCabe A."/>
            <person name="Maekelae M.R."/>
            <person name="Malavazi I."/>
            <person name="Melin P."/>
            <person name="Meyer V."/>
            <person name="Mielnichuk N."/>
            <person name="Miskei M."/>
            <person name="Molnar A.P."/>
            <person name="Mule G."/>
            <person name="Ngan C.Y."/>
            <person name="Orejas M."/>
            <person name="Orosz E."/>
            <person name="Ouedraogo J.P."/>
            <person name="Overkamp K.M."/>
            <person name="Park H.-S."/>
            <person name="Perrone G."/>
            <person name="Piumi F."/>
            <person name="Punt P.J."/>
            <person name="Ram A.F."/>
            <person name="Ramon A."/>
            <person name="Rauscher S."/>
            <person name="Record E."/>
            <person name="Riano-Pachon D.M."/>
            <person name="Robert V."/>
            <person name="Roehrig J."/>
            <person name="Ruller R."/>
            <person name="Salamov A."/>
            <person name="Salih N.S."/>
            <person name="Samson R.A."/>
            <person name="Sandor E."/>
            <person name="Sanguinetti M."/>
            <person name="Schuetze T."/>
            <person name="Sepcic K."/>
            <person name="Shelest E."/>
            <person name="Sherlock G."/>
            <person name="Sophianopoulou V."/>
            <person name="Squina F.M."/>
            <person name="Sun H."/>
            <person name="Susca A."/>
            <person name="Todd R.B."/>
            <person name="Tsang A."/>
            <person name="Unkles S.E."/>
            <person name="van de Wiele N."/>
            <person name="van Rossen-Uffink D."/>
            <person name="Oliveira J.V."/>
            <person name="Vesth T.C."/>
            <person name="Visser J."/>
            <person name="Yu J.-H."/>
            <person name="Zhou M."/>
            <person name="Andersen M.R."/>
            <person name="Archer D.B."/>
            <person name="Baker S.E."/>
            <person name="Benoit I."/>
            <person name="Brakhage A.A."/>
            <person name="Braus G.H."/>
            <person name="Fischer R."/>
            <person name="Frisvad J.C."/>
            <person name="Goldman G.H."/>
            <person name="Houbraken J."/>
            <person name="Oakley B."/>
            <person name="Pocsi I."/>
            <person name="Scazzocchio C."/>
            <person name="Seiboth B."/>
            <person name="vanKuyk P.A."/>
            <person name="Wortman J."/>
            <person name="Dyer P.S."/>
            <person name="Grigoriev I.V."/>
        </authorList>
    </citation>
    <scope>NUCLEOTIDE SEQUENCE [LARGE SCALE GENOMIC DNA]</scope>
    <source>
        <strain evidence="10">CBS 583.65</strain>
    </source>
</reference>
<dbReference type="GeneID" id="63723626"/>
<accession>A0A1L9P927</accession>
<keyword evidence="3" id="KW-0378">Hydrolase</keyword>
<dbReference type="GO" id="GO:0005539">
    <property type="term" value="F:glycosaminoglycan binding"/>
    <property type="evidence" value="ECO:0007669"/>
    <property type="project" value="TreeGrafter"/>
</dbReference>
<dbReference type="GO" id="GO:0004065">
    <property type="term" value="F:arylsulfatase activity"/>
    <property type="evidence" value="ECO:0007669"/>
    <property type="project" value="InterPro"/>
</dbReference>
<dbReference type="SUPFAM" id="SSF53649">
    <property type="entry name" value="Alkaline phosphatase-like"/>
    <property type="match status" value="1"/>
</dbReference>
<name>A0A1L9P927_ASPVE</name>
<evidence type="ECO:0000256" key="7">
    <source>
        <dbReference type="SAM" id="SignalP"/>
    </source>
</evidence>
<proteinExistence type="inferred from homology"/>
<dbReference type="AlphaFoldDB" id="A0A1L9P927"/>
<feature type="chain" id="PRO_5012973593" description="Sulfatase N-terminal domain-containing protein" evidence="7">
    <location>
        <begin position="19"/>
        <end position="561"/>
    </location>
</feature>
<dbReference type="Proteomes" id="UP000184073">
    <property type="component" value="Unassembled WGS sequence"/>
</dbReference>
<keyword evidence="4" id="KW-0325">Glycoprotein</keyword>
<evidence type="ECO:0000256" key="2">
    <source>
        <dbReference type="ARBA" id="ARBA00022729"/>
    </source>
</evidence>
<keyword evidence="10" id="KW-1185">Reference proteome</keyword>
<evidence type="ECO:0000256" key="5">
    <source>
        <dbReference type="PIRSR" id="PIRSR000972-50"/>
    </source>
</evidence>
<evidence type="ECO:0000256" key="4">
    <source>
        <dbReference type="ARBA" id="ARBA00023180"/>
    </source>
</evidence>
<dbReference type="CDD" id="cd16147">
    <property type="entry name" value="G6S"/>
    <property type="match status" value="1"/>
</dbReference>
<evidence type="ECO:0000256" key="6">
    <source>
        <dbReference type="SAM" id="MobiDB-lite"/>
    </source>
</evidence>
<dbReference type="InterPro" id="IPR017850">
    <property type="entry name" value="Alkaline_phosphatase_core_sf"/>
</dbReference>
<dbReference type="Gene3D" id="3.40.720.10">
    <property type="entry name" value="Alkaline Phosphatase, subunit A"/>
    <property type="match status" value="1"/>
</dbReference>
<dbReference type="PANTHER" id="PTHR43108:SF8">
    <property type="entry name" value="SD21168P"/>
    <property type="match status" value="1"/>
</dbReference>
<feature type="signal peptide" evidence="7">
    <location>
        <begin position="1"/>
        <end position="18"/>
    </location>
</feature>
<keyword evidence="2 7" id="KW-0732">Signal</keyword>
<dbReference type="OrthoDB" id="96314at2759"/>
<comment type="similarity">
    <text evidence="1">Belongs to the sulfatase family.</text>
</comment>
<dbReference type="InterPro" id="IPR000917">
    <property type="entry name" value="Sulfatase_N"/>
</dbReference>
<evidence type="ECO:0000313" key="9">
    <source>
        <dbReference type="EMBL" id="OJI98029.1"/>
    </source>
</evidence>
<feature type="modified residue" description="3-oxoalanine (Cys)" evidence="5">
    <location>
        <position position="66"/>
    </location>
</feature>
<sequence>MKLSSFLLAFVGAGQAVASKQPNILFILTDDQDVHMQSMDYMPLLQRHLLDEGTLYPQHFCTVAICCPSRVNLWTGKTAHNTNVTDIFPPYGGYPKIVTEGLNDNWLPVWLQNAGYNTYYTGKLWNAHNVDNYHSPFVAGFNESDFLLDPYTYDYTHPRMTRNGAPPVAYDGQYSPDLTAAKALGFLDEALLHQDRPWFVVHAPIAPHSHVSSSGGNRDRADQMPMYADRHAHLFKDYKIPRTENFNPEVQGGYQRSRLRTLQSVDESLDEMIRKIERAGQLDNTYIFYTTDNGFHISQHRMNPGKECGFDTDINIPLIVRGPGVPAGHVSTAVTTHTDLASTILRLAGAPSDDSDGTPIPLSEEDERNARRDHAQIEFWGLAIPEGLYGDYGTDTPGDGFSEGAHSSKYNNYKGLRLKSDDYSLYYSVWCTGEKEFYDMKNDPGQLRNLLSPEYAHIASSFTIANRGFEDIIPRLDAMTLALKTCKGHACIYPWQVIHPAGDVNSLAESLDQRFDAFYAAQPKVSFLKCELGYIPESEHPLNPIQFGVESQNQTASKDEP</sequence>
<dbReference type="VEuPathDB" id="FungiDB:ASPVEDRAFT_147309"/>
<protein>
    <recommendedName>
        <fullName evidence="8">Sulfatase N-terminal domain-containing protein</fullName>
    </recommendedName>
</protein>
<dbReference type="GO" id="GO:0018958">
    <property type="term" value="P:phenol-containing compound metabolic process"/>
    <property type="evidence" value="ECO:0007669"/>
    <property type="project" value="InterPro"/>
</dbReference>
<dbReference type="InterPro" id="IPR012083">
    <property type="entry name" value="Arylsulfatase"/>
</dbReference>
<evidence type="ECO:0000259" key="8">
    <source>
        <dbReference type="Pfam" id="PF00884"/>
    </source>
</evidence>
<comment type="PTM">
    <text evidence="5">The conversion to 3-oxoalanine (also known as C-formylglycine, FGly), of a serine or cysteine residue in prokaryotes and of a cysteine residue in eukaryotes, is critical for catalytic activity.</text>
</comment>